<evidence type="ECO:0000313" key="3">
    <source>
        <dbReference type="Proteomes" id="UP001597049"/>
    </source>
</evidence>
<organism evidence="2 3">
    <name type="scientific">Psychroflexus salinarum</name>
    <dbReference type="NCBI Taxonomy" id="546024"/>
    <lineage>
        <taxon>Bacteria</taxon>
        <taxon>Pseudomonadati</taxon>
        <taxon>Bacteroidota</taxon>
        <taxon>Flavobacteriia</taxon>
        <taxon>Flavobacteriales</taxon>
        <taxon>Flavobacteriaceae</taxon>
        <taxon>Psychroflexus</taxon>
    </lineage>
</organism>
<keyword evidence="1" id="KW-0732">Signal</keyword>
<feature type="signal peptide" evidence="1">
    <location>
        <begin position="1"/>
        <end position="18"/>
    </location>
</feature>
<dbReference type="Proteomes" id="UP001597049">
    <property type="component" value="Unassembled WGS sequence"/>
</dbReference>
<gene>
    <name evidence="2" type="ORF">ACFQ0R_03915</name>
</gene>
<accession>A0ABW3GPM7</accession>
<keyword evidence="3" id="KW-1185">Reference proteome</keyword>
<dbReference type="PROSITE" id="PS51257">
    <property type="entry name" value="PROKAR_LIPOPROTEIN"/>
    <property type="match status" value="1"/>
</dbReference>
<dbReference type="RefSeq" id="WP_379657070.1">
    <property type="nucleotide sequence ID" value="NZ_JBHTIV010000005.1"/>
</dbReference>
<feature type="chain" id="PRO_5046833032" evidence="1">
    <location>
        <begin position="19"/>
        <end position="133"/>
    </location>
</feature>
<reference evidence="3" key="1">
    <citation type="journal article" date="2019" name="Int. J. Syst. Evol. Microbiol.">
        <title>The Global Catalogue of Microorganisms (GCM) 10K type strain sequencing project: providing services to taxonomists for standard genome sequencing and annotation.</title>
        <authorList>
            <consortium name="The Broad Institute Genomics Platform"/>
            <consortium name="The Broad Institute Genome Sequencing Center for Infectious Disease"/>
            <person name="Wu L."/>
            <person name="Ma J."/>
        </authorList>
    </citation>
    <scope>NUCLEOTIDE SEQUENCE [LARGE SCALE GENOMIC DNA]</scope>
    <source>
        <strain evidence="3">CCUG 56752</strain>
    </source>
</reference>
<evidence type="ECO:0000313" key="2">
    <source>
        <dbReference type="EMBL" id="MFD0931740.1"/>
    </source>
</evidence>
<protein>
    <submittedName>
        <fullName evidence="2">Uncharacterized protein</fullName>
    </submittedName>
</protein>
<dbReference type="EMBL" id="JBHTIV010000005">
    <property type="protein sequence ID" value="MFD0931740.1"/>
    <property type="molecule type" value="Genomic_DNA"/>
</dbReference>
<sequence length="133" mass="15085">MKRIFLLLVISISLASCSELFLDDDIDYPDTGEPATFYEINVGNSNSGFGNNVVETSLGEYRHDQSSSFKIQAQNFKISELDRNPDTGEIIYTYQPEEGYLGEDYVEILAPTDRNGNQVFETKTYTFQINVSR</sequence>
<comment type="caution">
    <text evidence="2">The sequence shown here is derived from an EMBL/GenBank/DDBJ whole genome shotgun (WGS) entry which is preliminary data.</text>
</comment>
<evidence type="ECO:0000256" key="1">
    <source>
        <dbReference type="SAM" id="SignalP"/>
    </source>
</evidence>
<name>A0ABW3GPM7_9FLAO</name>
<proteinExistence type="predicted"/>